<evidence type="ECO:0000256" key="11">
    <source>
        <dbReference type="PROSITE-ProRule" id="PRU00781"/>
    </source>
</evidence>
<evidence type="ECO:0000256" key="2">
    <source>
        <dbReference type="ARBA" id="ARBA00012172"/>
    </source>
</evidence>
<keyword evidence="6 11" id="KW-0418">Kinase</keyword>
<feature type="region of interest" description="Disordered" evidence="12">
    <location>
        <begin position="101"/>
        <end position="121"/>
    </location>
</feature>
<dbReference type="PROSITE" id="PS51455">
    <property type="entry name" value="PIPK"/>
    <property type="match status" value="1"/>
</dbReference>
<feature type="region of interest" description="Disordered" evidence="12">
    <location>
        <begin position="1"/>
        <end position="77"/>
    </location>
</feature>
<evidence type="ECO:0000256" key="12">
    <source>
        <dbReference type="SAM" id="MobiDB-lite"/>
    </source>
</evidence>
<feature type="compositionally biased region" description="Polar residues" evidence="12">
    <location>
        <begin position="137"/>
        <end position="155"/>
    </location>
</feature>
<evidence type="ECO:0000256" key="1">
    <source>
        <dbReference type="ARBA" id="ARBA00000444"/>
    </source>
</evidence>
<feature type="region of interest" description="Disordered" evidence="12">
    <location>
        <begin position="749"/>
        <end position="814"/>
    </location>
</feature>
<accession>A0A642V2Q4</accession>
<dbReference type="SUPFAM" id="SSF56104">
    <property type="entry name" value="SAICAR synthase-like"/>
    <property type="match status" value="1"/>
</dbReference>
<feature type="compositionally biased region" description="Low complexity" evidence="12">
    <location>
        <begin position="45"/>
        <end position="59"/>
    </location>
</feature>
<keyword evidence="4 11" id="KW-0808">Transferase</keyword>
<keyword evidence="15" id="KW-1185">Reference proteome</keyword>
<keyword evidence="3" id="KW-0597">Phosphoprotein</keyword>
<sequence length="814" mass="91395">MLAHSSQPMALTIDPLDSGENLYPQQSTRSNPSSSTDEADEDNFASHNSSSARSMSSLATTVSSHEDIKTVQQPSASNAVRIHSFESDSSDVFYDAKSNSLRSSSLNVSDVPQQQRYSPEEEEFCFDDRMTAIPQKHGSQTNLPLPNGTALTTAEPSPGAATCSSAASTITPSNINTNGTPTPPINTSNNNNNAFLKPARRSIESSSRKSLESPTIGTRQSPSSSSTSLPIINYQRSASSSSKTPKAAAAAPQPVPQQQQQIKPSRNSISSQISIASSQRDNLQRQSSHRTSFSFSRRKSIAQSNRVSSNSIHLDENSGDIERLREAIIAQRESKRRRREHMEDERVLVGTKVSEGHVNYVTAYNMLTGIRVSVSRCNAKVDHELVDADFKAKHKLAFDVGGNELTPSAKYDFKFKDYAPWVFRHLRSLFKLDPADYLMSLTSKYIVSELGSPGKSGSFFYFSRDYRFIIKTIHHSEHKMLRRILKDYYYHVKNNPNTLISQFYGLHRVKLSFGRKIHFIVMNNLFPPHRDIHRTYDLKGSSLGRFLPEPDTDDQTKSSRVYKDLNWLKHNEHLKLGPQKREDFIKQLEVDVALLKRLNIMDYSLLIGIHDLTKGNTERIRDSTLSVFEPGQQNQTKIKVAELRKALNAASPTALNNISDLVFDEYLKKDFKFYADSGGFQATNELNEPLNEIYYLGIIDCLTPYTFFKRVETFWKGLSHNRTAVSAVPAQEYGDRFFKFIKSVITKTNNEDETNRPPLAIANREQQQPRQSIEPALPALAETDRENGGASTTTSNSQESVIRKRSPQTQPPSN</sequence>
<dbReference type="Gene3D" id="3.30.810.10">
    <property type="entry name" value="2-Layer Sandwich"/>
    <property type="match status" value="1"/>
</dbReference>
<dbReference type="PANTHER" id="PTHR23086:SF8">
    <property type="entry name" value="PHOSPHATIDYLINOSITOL 5-PHOSPHATE 4-KINASE, ISOFORM A"/>
    <property type="match status" value="1"/>
</dbReference>
<evidence type="ECO:0000313" key="15">
    <source>
        <dbReference type="Proteomes" id="UP000761534"/>
    </source>
</evidence>
<dbReference type="EMBL" id="SWFS01000286">
    <property type="protein sequence ID" value="KAA8911367.1"/>
    <property type="molecule type" value="Genomic_DNA"/>
</dbReference>
<dbReference type="PANTHER" id="PTHR23086">
    <property type="entry name" value="PHOSPHATIDYLINOSITOL-4-PHOSPHATE 5-KINASE"/>
    <property type="match status" value="1"/>
</dbReference>
<gene>
    <name evidence="14" type="ORF">TRICI_003833</name>
</gene>
<dbReference type="GO" id="GO:0005524">
    <property type="term" value="F:ATP binding"/>
    <property type="evidence" value="ECO:0007669"/>
    <property type="project" value="UniProtKB-UniRule"/>
</dbReference>
<dbReference type="Pfam" id="PF01504">
    <property type="entry name" value="PIP5K"/>
    <property type="match status" value="1"/>
</dbReference>
<dbReference type="InterPro" id="IPR027483">
    <property type="entry name" value="PInositol-4-P-4/5-kinase_C_sf"/>
</dbReference>
<comment type="catalytic activity">
    <reaction evidence="1">
        <text>a 1,2-diacyl-sn-glycero-3-phospho-(1D-myo-inositol 4-phosphate) + ATP = a 1,2-diacyl-sn-glycero-3-phospho-(1D-myo-inositol-4,5-bisphosphate) + ADP + H(+)</text>
        <dbReference type="Rhea" id="RHEA:14425"/>
        <dbReference type="ChEBI" id="CHEBI:15378"/>
        <dbReference type="ChEBI" id="CHEBI:30616"/>
        <dbReference type="ChEBI" id="CHEBI:58178"/>
        <dbReference type="ChEBI" id="CHEBI:58456"/>
        <dbReference type="ChEBI" id="CHEBI:456216"/>
        <dbReference type="EC" id="2.7.1.68"/>
    </reaction>
</comment>
<dbReference type="Gene3D" id="3.30.800.10">
    <property type="entry name" value="Phosphatidylinositol Phosphate Kinase II Beta"/>
    <property type="match status" value="1"/>
</dbReference>
<dbReference type="GO" id="GO:0016308">
    <property type="term" value="F:1-phosphatidylinositol-4-phosphate 5-kinase activity"/>
    <property type="evidence" value="ECO:0007669"/>
    <property type="project" value="UniProtKB-EC"/>
</dbReference>
<evidence type="ECO:0000256" key="5">
    <source>
        <dbReference type="ARBA" id="ARBA00022741"/>
    </source>
</evidence>
<evidence type="ECO:0000256" key="3">
    <source>
        <dbReference type="ARBA" id="ARBA00022553"/>
    </source>
</evidence>
<dbReference type="GO" id="GO:0005886">
    <property type="term" value="C:plasma membrane"/>
    <property type="evidence" value="ECO:0007669"/>
    <property type="project" value="TreeGrafter"/>
</dbReference>
<feature type="compositionally biased region" description="Basic and acidic residues" evidence="12">
    <location>
        <begin position="201"/>
        <end position="211"/>
    </location>
</feature>
<evidence type="ECO:0000256" key="4">
    <source>
        <dbReference type="ARBA" id="ARBA00022679"/>
    </source>
</evidence>
<protein>
    <recommendedName>
        <fullName evidence="2">1-phosphatidylinositol-4-phosphate 5-kinase</fullName>
        <ecNumber evidence="2">2.7.1.68</ecNumber>
    </recommendedName>
    <alternativeName>
        <fullName evidence="10">1-phosphatidylinositol 4-phosphate kinase</fullName>
    </alternativeName>
    <alternativeName>
        <fullName evidence="8">Diphosphoinositide kinase</fullName>
    </alternativeName>
    <alternativeName>
        <fullName evidence="9">PIP5K</fullName>
    </alternativeName>
</protein>
<comment type="caution">
    <text evidence="14">The sequence shown here is derived from an EMBL/GenBank/DDBJ whole genome shotgun (WGS) entry which is preliminary data.</text>
</comment>
<feature type="compositionally biased region" description="Polar residues" evidence="12">
    <location>
        <begin position="301"/>
        <end position="312"/>
    </location>
</feature>
<dbReference type="FunFam" id="3.30.800.10:FF:000009">
    <property type="entry name" value="Phosphatidylinositol 4-phosphate 5-kinase its3"/>
    <property type="match status" value="1"/>
</dbReference>
<dbReference type="SMART" id="SM00330">
    <property type="entry name" value="PIPKc"/>
    <property type="match status" value="1"/>
</dbReference>
<feature type="compositionally biased region" description="Low complexity" evidence="12">
    <location>
        <begin position="237"/>
        <end position="295"/>
    </location>
</feature>
<evidence type="ECO:0000256" key="9">
    <source>
        <dbReference type="ARBA" id="ARBA00080374"/>
    </source>
</evidence>
<feature type="compositionally biased region" description="Low complexity" evidence="12">
    <location>
        <begin position="156"/>
        <end position="193"/>
    </location>
</feature>
<dbReference type="VEuPathDB" id="FungiDB:TRICI_003833"/>
<proteinExistence type="predicted"/>
<keyword evidence="7 11" id="KW-0067">ATP-binding</keyword>
<keyword evidence="5 11" id="KW-0547">Nucleotide-binding</keyword>
<evidence type="ECO:0000313" key="14">
    <source>
        <dbReference type="EMBL" id="KAA8911367.1"/>
    </source>
</evidence>
<organism evidence="14 15">
    <name type="scientific">Trichomonascus ciferrii</name>
    <dbReference type="NCBI Taxonomy" id="44093"/>
    <lineage>
        <taxon>Eukaryota</taxon>
        <taxon>Fungi</taxon>
        <taxon>Dikarya</taxon>
        <taxon>Ascomycota</taxon>
        <taxon>Saccharomycotina</taxon>
        <taxon>Dipodascomycetes</taxon>
        <taxon>Dipodascales</taxon>
        <taxon>Trichomonascaceae</taxon>
        <taxon>Trichomonascus</taxon>
        <taxon>Trichomonascus ciferrii complex</taxon>
    </lineage>
</organism>
<dbReference type="InterPro" id="IPR027484">
    <property type="entry name" value="PInositol-4-P-5-kinase_N"/>
</dbReference>
<dbReference type="EC" id="2.7.1.68" evidence="2"/>
<feature type="compositionally biased region" description="Polar residues" evidence="12">
    <location>
        <begin position="789"/>
        <end position="800"/>
    </location>
</feature>
<evidence type="ECO:0000256" key="6">
    <source>
        <dbReference type="ARBA" id="ARBA00022777"/>
    </source>
</evidence>
<dbReference type="InterPro" id="IPR002498">
    <property type="entry name" value="PInositol-4-P-4/5-kinase_core"/>
</dbReference>
<evidence type="ECO:0000256" key="10">
    <source>
        <dbReference type="ARBA" id="ARBA00082306"/>
    </source>
</evidence>
<name>A0A642V2Q4_9ASCO</name>
<evidence type="ECO:0000259" key="13">
    <source>
        <dbReference type="PROSITE" id="PS51455"/>
    </source>
</evidence>
<evidence type="ECO:0000256" key="7">
    <source>
        <dbReference type="ARBA" id="ARBA00022840"/>
    </source>
</evidence>
<evidence type="ECO:0000256" key="8">
    <source>
        <dbReference type="ARBA" id="ARBA00078403"/>
    </source>
</evidence>
<feature type="domain" description="PIPK" evidence="13">
    <location>
        <begin position="354"/>
        <end position="745"/>
    </location>
</feature>
<dbReference type="GO" id="GO:0046854">
    <property type="term" value="P:phosphatidylinositol phosphate biosynthetic process"/>
    <property type="evidence" value="ECO:0007669"/>
    <property type="project" value="TreeGrafter"/>
</dbReference>
<feature type="region of interest" description="Disordered" evidence="12">
    <location>
        <begin position="136"/>
        <end position="313"/>
    </location>
</feature>
<dbReference type="Proteomes" id="UP000761534">
    <property type="component" value="Unassembled WGS sequence"/>
</dbReference>
<feature type="compositionally biased region" description="Polar residues" evidence="12">
    <location>
        <begin position="23"/>
        <end position="36"/>
    </location>
</feature>
<reference evidence="14" key="1">
    <citation type="journal article" date="2019" name="G3 (Bethesda)">
        <title>Genome Assemblies of Two Rare Opportunistic Yeast Pathogens: Diutina rugosa (syn. Candida rugosa) and Trichomonascus ciferrii (syn. Candida ciferrii).</title>
        <authorList>
            <person name="Mixao V."/>
            <person name="Saus E."/>
            <person name="Hansen A.P."/>
            <person name="Lass-Florl C."/>
            <person name="Gabaldon T."/>
        </authorList>
    </citation>
    <scope>NUCLEOTIDE SEQUENCE</scope>
    <source>
        <strain evidence="14">CBS 4856</strain>
    </source>
</reference>
<dbReference type="OrthoDB" id="20783at2759"/>
<dbReference type="InterPro" id="IPR023610">
    <property type="entry name" value="PInositol-4/5-P-5/4-kinase"/>
</dbReference>
<dbReference type="AlphaFoldDB" id="A0A642V2Q4"/>
<dbReference type="CDD" id="cd17303">
    <property type="entry name" value="PIPKc_PIP5K_yeast_like"/>
    <property type="match status" value="1"/>
</dbReference>